<feature type="domain" description="Transposase IS204/IS1001/IS1096/IS1165 zinc-finger" evidence="1">
    <location>
        <begin position="35"/>
        <end position="72"/>
    </location>
</feature>
<name>A0A1H9TII8_9BACI</name>
<keyword evidence="2" id="KW-0863">Zinc-finger</keyword>
<dbReference type="Pfam" id="PF14690">
    <property type="entry name" value="Zn_ribbon_ISL3"/>
    <property type="match status" value="1"/>
</dbReference>
<proteinExistence type="predicted"/>
<organism evidence="2 3">
    <name type="scientific">Gracilibacillus ureilyticus</name>
    <dbReference type="NCBI Taxonomy" id="531814"/>
    <lineage>
        <taxon>Bacteria</taxon>
        <taxon>Bacillati</taxon>
        <taxon>Bacillota</taxon>
        <taxon>Bacilli</taxon>
        <taxon>Bacillales</taxon>
        <taxon>Bacillaceae</taxon>
        <taxon>Gracilibacillus</taxon>
    </lineage>
</organism>
<evidence type="ECO:0000259" key="1">
    <source>
        <dbReference type="Pfam" id="PF14690"/>
    </source>
</evidence>
<evidence type="ECO:0000313" key="2">
    <source>
        <dbReference type="EMBL" id="SER96669.1"/>
    </source>
</evidence>
<dbReference type="InterPro" id="IPR029261">
    <property type="entry name" value="Transposase_Znf"/>
</dbReference>
<dbReference type="Proteomes" id="UP000199687">
    <property type="component" value="Unassembled WGS sequence"/>
</dbReference>
<accession>A0A1H9TII8</accession>
<evidence type="ECO:0000313" key="3">
    <source>
        <dbReference type="Proteomes" id="UP000199687"/>
    </source>
</evidence>
<keyword evidence="2" id="KW-0479">Metal-binding</keyword>
<gene>
    <name evidence="2" type="ORF">SAMN04487944_1141</name>
</gene>
<dbReference type="GO" id="GO:0008270">
    <property type="term" value="F:zinc ion binding"/>
    <property type="evidence" value="ECO:0007669"/>
    <property type="project" value="UniProtKB-KW"/>
</dbReference>
<dbReference type="OrthoDB" id="6197054at2"/>
<dbReference type="STRING" id="531814.SAMN04487944_1141"/>
<feature type="non-terminal residue" evidence="2">
    <location>
        <position position="72"/>
    </location>
</feature>
<protein>
    <submittedName>
        <fullName evidence="2">Zinc-finger of transposase IS204/IS1001/IS1096/IS1165</fullName>
    </submittedName>
</protein>
<dbReference type="RefSeq" id="WP_139180322.1">
    <property type="nucleotide sequence ID" value="NZ_FOGL01000014.1"/>
</dbReference>
<sequence>MNSNISLPGLEGVIVTKSFEQDGNYQLHVELERVPHHCPSCNQVTEKVHDYRIQKVQHHHIFGRQTTLFYRK</sequence>
<keyword evidence="2" id="KW-0862">Zinc</keyword>
<reference evidence="2 3" key="1">
    <citation type="submission" date="2016-10" db="EMBL/GenBank/DDBJ databases">
        <authorList>
            <person name="de Groot N.N."/>
        </authorList>
    </citation>
    <scope>NUCLEOTIDE SEQUENCE [LARGE SCALE GENOMIC DNA]</scope>
    <source>
        <strain evidence="2 3">CGMCC 1.7727</strain>
    </source>
</reference>
<keyword evidence="3" id="KW-1185">Reference proteome</keyword>
<dbReference type="AlphaFoldDB" id="A0A1H9TII8"/>
<dbReference type="EMBL" id="FOGL01000014">
    <property type="protein sequence ID" value="SER96669.1"/>
    <property type="molecule type" value="Genomic_DNA"/>
</dbReference>